<sequence length="411" mass="47847">MSEPPPSYPGRALRSRAADITLLPLLQYERNRLQRHALPLSVPPASSADTPPSQTTDIAQSEKPVKKKELLTEAQAMGVGQRHKKSWKKPSKWVVLTQWARTNMLRKGVLLDQYRKQNYAYFEEEYNRCWKANRAPTSYRGKKDGKANMKGMVWEIIRNLFRPHSDIPYQIDHWEIDGEWKGMGLFTTCETTTGNIGRAFKEYEPDNCQLLWAPATLEYYESIYTCKWLEKKKGARKKGWYLKQNFVKEETDTHYRLEAPFFLYGILMFANHGDRAPFFFREFIPIPPSNNKGRMFGFVTIELHDDTWDYPVPAGHQILIHYDHNMTSFGQKPVLDLDEVVEEGDVEVMGMTPLTLTAAEEQMQVMEEMIEERDNADDSDYQPEIVVGVGYRIGRRFRTRARRRPDSSQSD</sequence>
<proteinExistence type="predicted"/>
<accession>A0ACC2WYR2</accession>
<protein>
    <submittedName>
        <fullName evidence="1">Uncharacterized protein</fullName>
    </submittedName>
</protein>
<dbReference type="EMBL" id="JASBWU010000014">
    <property type="protein sequence ID" value="KAJ9116281.1"/>
    <property type="molecule type" value="Genomic_DNA"/>
</dbReference>
<keyword evidence="2" id="KW-1185">Reference proteome</keyword>
<evidence type="ECO:0000313" key="1">
    <source>
        <dbReference type="EMBL" id="KAJ9116281.1"/>
    </source>
</evidence>
<evidence type="ECO:0000313" key="2">
    <source>
        <dbReference type="Proteomes" id="UP001243375"/>
    </source>
</evidence>
<organism evidence="1 2">
    <name type="scientific">Naganishia vaughanmartiniae</name>
    <dbReference type="NCBI Taxonomy" id="1424756"/>
    <lineage>
        <taxon>Eukaryota</taxon>
        <taxon>Fungi</taxon>
        <taxon>Dikarya</taxon>
        <taxon>Basidiomycota</taxon>
        <taxon>Agaricomycotina</taxon>
        <taxon>Tremellomycetes</taxon>
        <taxon>Filobasidiales</taxon>
        <taxon>Filobasidiaceae</taxon>
        <taxon>Naganishia</taxon>
    </lineage>
</organism>
<comment type="caution">
    <text evidence="1">The sequence shown here is derived from an EMBL/GenBank/DDBJ whole genome shotgun (WGS) entry which is preliminary data.</text>
</comment>
<gene>
    <name evidence="1" type="ORF">QFC22_004721</name>
</gene>
<dbReference type="Proteomes" id="UP001243375">
    <property type="component" value="Unassembled WGS sequence"/>
</dbReference>
<reference evidence="1" key="1">
    <citation type="submission" date="2023-04" db="EMBL/GenBank/DDBJ databases">
        <title>Draft Genome sequencing of Naganishia species isolated from polar environments using Oxford Nanopore Technology.</title>
        <authorList>
            <person name="Leo P."/>
            <person name="Venkateswaran K."/>
        </authorList>
    </citation>
    <scope>NUCLEOTIDE SEQUENCE</scope>
    <source>
        <strain evidence="1">MNA-CCFEE 5425</strain>
    </source>
</reference>
<name>A0ACC2WYR2_9TREE</name>